<reference evidence="2" key="1">
    <citation type="journal article" date="2021" name="Proc. Natl. Acad. Sci. U.S.A.">
        <title>A Catalog of Tens of Thousands of Viruses from Human Metagenomes Reveals Hidden Associations with Chronic Diseases.</title>
        <authorList>
            <person name="Tisza M.J."/>
            <person name="Buck C.B."/>
        </authorList>
    </citation>
    <scope>NUCLEOTIDE SEQUENCE</scope>
    <source>
        <strain evidence="2">CtcyQ27</strain>
    </source>
</reference>
<evidence type="ECO:0000256" key="1">
    <source>
        <dbReference type="SAM" id="Phobius"/>
    </source>
</evidence>
<name>A0A8S5UFS2_9CAUD</name>
<keyword evidence="1" id="KW-0472">Membrane</keyword>
<proteinExistence type="predicted"/>
<sequence length="45" mass="5490">MSSTLIISIILYHLLLFISIIYHQITFYSIWKHIHNDESIRHIHK</sequence>
<protein>
    <submittedName>
        <fullName evidence="2">Uncharacterized protein</fullName>
    </submittedName>
</protein>
<organism evidence="2">
    <name type="scientific">Myoviridae sp. ctcyQ27</name>
    <dbReference type="NCBI Taxonomy" id="2825139"/>
    <lineage>
        <taxon>Viruses</taxon>
        <taxon>Duplodnaviria</taxon>
        <taxon>Heunggongvirae</taxon>
        <taxon>Uroviricota</taxon>
        <taxon>Caudoviricetes</taxon>
    </lineage>
</organism>
<accession>A0A8S5UFS2</accession>
<keyword evidence="1" id="KW-1133">Transmembrane helix</keyword>
<evidence type="ECO:0000313" key="2">
    <source>
        <dbReference type="EMBL" id="DAF93238.1"/>
    </source>
</evidence>
<feature type="transmembrane region" description="Helical" evidence="1">
    <location>
        <begin position="6"/>
        <end position="31"/>
    </location>
</feature>
<keyword evidence="1" id="KW-0812">Transmembrane</keyword>
<dbReference type="EMBL" id="BK016080">
    <property type="protein sequence ID" value="DAF93238.1"/>
    <property type="molecule type" value="Genomic_DNA"/>
</dbReference>